<dbReference type="Proteomes" id="UP001642484">
    <property type="component" value="Unassembled WGS sequence"/>
</dbReference>
<proteinExistence type="predicted"/>
<name>A0ABP0MS60_9DINO</name>
<gene>
    <name evidence="4" type="ORF">CCMP2556_LOCUS27035</name>
</gene>
<feature type="region of interest" description="Disordered" evidence="2">
    <location>
        <begin position="113"/>
        <end position="139"/>
    </location>
</feature>
<dbReference type="InterPro" id="IPR036188">
    <property type="entry name" value="FAD/NAD-bd_sf"/>
</dbReference>
<evidence type="ECO:0000313" key="4">
    <source>
        <dbReference type="EMBL" id="CAK9053943.1"/>
    </source>
</evidence>
<accession>A0ABP0MS60</accession>
<evidence type="ECO:0000313" key="5">
    <source>
        <dbReference type="Proteomes" id="UP001642484"/>
    </source>
</evidence>
<dbReference type="InterPro" id="IPR000571">
    <property type="entry name" value="Znf_CCCH"/>
</dbReference>
<evidence type="ECO:0000256" key="2">
    <source>
        <dbReference type="SAM" id="MobiDB-lite"/>
    </source>
</evidence>
<evidence type="ECO:0000256" key="1">
    <source>
        <dbReference type="PROSITE-ProRule" id="PRU00723"/>
    </source>
</evidence>
<feature type="domain" description="C3H1-type" evidence="3">
    <location>
        <begin position="440"/>
        <end position="468"/>
    </location>
</feature>
<keyword evidence="1" id="KW-0862">Zinc</keyword>
<keyword evidence="5" id="KW-1185">Reference proteome</keyword>
<keyword evidence="1" id="KW-0863">Zinc-finger</keyword>
<sequence>MDVKELLRAVMTQSAALKKELGELRREVKSSREKVKGEASGEGPRPPTSTPPPSPPKDPPPCTPVKGRMEPSNQAWADVKIPDFPVGIEGDTMGRGAVPRGLGVPDVPGSWGAGGWGLQGGLHRGQEREVPGNGDAGRDMVKGSPLEQAAQTVLRQLGTTSSEGQWAEAIRSVELPPLQDLHEGDLGSIILGDWIQLVTPTMKDLSATSWKWWEEVLSFAMMAYREWLQAEPVQRLYIRPRVPVECSGVWSRLEQRGQLMLLNAVPQSIKAEIRTTSSVEVLYALLRRYQPGGLAERSRLLRQLVEPKAPQTMNEVVEALRGWRRSLRRAQELEIATPDATLLLGALDRMSELVGKTSNQVAFRMSSTRATLGVDVTPSLETVLSFSDMLTAEAESLAISELQPTMEARTAPMPTKVKALVAPNDEKGEKGSGKAKGEGKHDEKICRFWGSEDGCRKGQDCRFKHDWGSLEKKGRCFGCSSTKHTKKECPTVKPKADSEKHVKTFKKEAEKGASAKKMEREMAEENPPAASEDVVDEKKVEKPAASSGEVQALLSEATTLLKSLRPANEGRTAVKSIKLSSLEVRSNDRALLDGGATHCLRRAESEEEWNRAQEVRVELAEGSVMLRQIPWTKTLLTQNEVQTIVPLGVLISLGYEAYWEKDRFTLTDPSGALLDVMVEGMCPTVDEGLGRELIKEIERSMVRERARLAVLKGEGGRGELEVEEAHHLRELRELFPEVPLQILVRILPKVGWTGESLPWNRHERRRVRKAKEVVVHLFSGDTKKFWQRELESEGRAVLCVDTVIDRGMNILRDDVFAYLLEIADGGTLRALLGGPPCRTMSRLRYRQPGPPPLREREGPGRFGLPNLDPVLKQQVEDDTLLWLRQIYLHHRASKAASPQKVVTALEQPDDPEAYLGESKKEIGRCRHQTTEGETEEGDRHPRYPTYWSWPEWQKVKMMWDLFEVRFDQGPMGHPRRKPTRLGTNMPRLRELEGLRGQGQGGEDHRGDSIQERIARSKSWAAWAPGLKAALVVAVRESLEKGVTPSLDWEKLIEAKNEEVVMEVEGLNGIYKKLLVRLSCFDLFVAGAGVEHFEGYARIIDPHTVEVNGQRHTAKYICVATGGRAQRLPGSPEEAGRGAWRPKAWGLVMPGRHILERQRKDVASRDVWRSEK</sequence>
<feature type="zinc finger region" description="C3H1-type" evidence="1">
    <location>
        <begin position="440"/>
        <end position="468"/>
    </location>
</feature>
<feature type="compositionally biased region" description="Gly residues" evidence="2">
    <location>
        <begin position="113"/>
        <end position="123"/>
    </location>
</feature>
<dbReference type="PROSITE" id="PS50103">
    <property type="entry name" value="ZF_C3H1"/>
    <property type="match status" value="1"/>
</dbReference>
<feature type="compositionally biased region" description="Pro residues" evidence="2">
    <location>
        <begin position="44"/>
        <end position="63"/>
    </location>
</feature>
<keyword evidence="1" id="KW-0479">Metal-binding</keyword>
<feature type="region of interest" description="Disordered" evidence="2">
    <location>
        <begin position="500"/>
        <end position="536"/>
    </location>
</feature>
<feature type="compositionally biased region" description="Basic and acidic residues" evidence="2">
    <location>
        <begin position="500"/>
        <end position="523"/>
    </location>
</feature>
<dbReference type="EMBL" id="CAXAMN010019236">
    <property type="protein sequence ID" value="CAK9053943.1"/>
    <property type="molecule type" value="Genomic_DNA"/>
</dbReference>
<dbReference type="SUPFAM" id="SSF51905">
    <property type="entry name" value="FAD/NAD(P)-binding domain"/>
    <property type="match status" value="1"/>
</dbReference>
<protein>
    <recommendedName>
        <fullName evidence="3">C3H1-type domain-containing protein</fullName>
    </recommendedName>
</protein>
<evidence type="ECO:0000259" key="3">
    <source>
        <dbReference type="PROSITE" id="PS50103"/>
    </source>
</evidence>
<dbReference type="Gene3D" id="3.50.50.60">
    <property type="entry name" value="FAD/NAD(P)-binding domain"/>
    <property type="match status" value="1"/>
</dbReference>
<organism evidence="4 5">
    <name type="scientific">Durusdinium trenchii</name>
    <dbReference type="NCBI Taxonomy" id="1381693"/>
    <lineage>
        <taxon>Eukaryota</taxon>
        <taxon>Sar</taxon>
        <taxon>Alveolata</taxon>
        <taxon>Dinophyceae</taxon>
        <taxon>Suessiales</taxon>
        <taxon>Symbiodiniaceae</taxon>
        <taxon>Durusdinium</taxon>
    </lineage>
</organism>
<feature type="region of interest" description="Disordered" evidence="2">
    <location>
        <begin position="24"/>
        <end position="80"/>
    </location>
</feature>
<feature type="compositionally biased region" description="Basic and acidic residues" evidence="2">
    <location>
        <begin position="124"/>
        <end position="139"/>
    </location>
</feature>
<reference evidence="4 5" key="1">
    <citation type="submission" date="2024-02" db="EMBL/GenBank/DDBJ databases">
        <authorList>
            <person name="Chen Y."/>
            <person name="Shah S."/>
            <person name="Dougan E. K."/>
            <person name="Thang M."/>
            <person name="Chan C."/>
        </authorList>
    </citation>
    <scope>NUCLEOTIDE SEQUENCE [LARGE SCALE GENOMIC DNA]</scope>
</reference>
<feature type="compositionally biased region" description="Basic and acidic residues" evidence="2">
    <location>
        <begin position="24"/>
        <end position="39"/>
    </location>
</feature>
<comment type="caution">
    <text evidence="4">The sequence shown here is derived from an EMBL/GenBank/DDBJ whole genome shotgun (WGS) entry which is preliminary data.</text>
</comment>